<dbReference type="OrthoDB" id="1602268at2759"/>
<sequence length="520" mass="58501">METIPFNLTTDDYNVFIQRIREWARAKNPDRFSHGRPVLPYPPQNMRNSEYADLELKAKDSGDERTLIARIRRHDLYIIGYKPERSPKFLEFKWDKKGKIQYIDHSESLGFGENYWHLGDLENQPAVGYTTLKRAIIALATDIVKERRPQLRALAVMVPEVVRFEKMSEILIPEMVKKKDRDFQKWMEPLLHNWTNLSDMLLREDQYAISFRLPKNKDGSPNDLTKDPDLKIVGSADAARCLAILKGNYHPPRQLLASVISPGVADASNNSVQGKGLALVEVFSVRVTNIAGKNPGNLYGSVELFDGLGTFPLYNRQRGESEPISPNDIATLTGPYRGVSGSQFFQVTLDLKNKGTGGPSPDDEVSKGSFAWDVCELTNDGYYDKRLTDIVSGKNGSVTVYYTPFRDAIQARVEVQLVDGGGHNPLDVQGSLVAQYSNYDYSTDEQKKYYRTVLFSKASTVNVGSSLIIEARMSSVNHLHEIAKGTAEFPPQLNGKITKDIRGKYGRIRVAVTWSPQISE</sequence>
<accession>A0A9Q1Q9F2</accession>
<evidence type="ECO:0000256" key="5">
    <source>
        <dbReference type="ARBA" id="ARBA00022801"/>
    </source>
</evidence>
<dbReference type="Pfam" id="PF00161">
    <property type="entry name" value="RIP"/>
    <property type="match status" value="1"/>
</dbReference>
<evidence type="ECO:0000256" key="6">
    <source>
        <dbReference type="ARBA" id="ARBA00022821"/>
    </source>
</evidence>
<dbReference type="InterPro" id="IPR046533">
    <property type="entry name" value="DUF6598"/>
</dbReference>
<dbReference type="EC" id="3.2.2.22" evidence="3"/>
<keyword evidence="5 8" id="KW-0378">Hydrolase</keyword>
<dbReference type="GO" id="GO:0017148">
    <property type="term" value="P:negative regulation of translation"/>
    <property type="evidence" value="ECO:0007669"/>
    <property type="project" value="UniProtKB-KW"/>
</dbReference>
<gene>
    <name evidence="10" type="ORF">Cgig2_020429</name>
</gene>
<feature type="domain" description="DUF6598" evidence="9">
    <location>
        <begin position="279"/>
        <end position="510"/>
    </location>
</feature>
<proteinExistence type="inferred from homology"/>
<dbReference type="InterPro" id="IPR036041">
    <property type="entry name" value="Ribosome-inact_prot_sf"/>
</dbReference>
<dbReference type="InterPro" id="IPR016138">
    <property type="entry name" value="Ribosome_inactivat_prot_sub1"/>
</dbReference>
<evidence type="ECO:0000256" key="2">
    <source>
        <dbReference type="ARBA" id="ARBA00008544"/>
    </source>
</evidence>
<dbReference type="PANTHER" id="PTHR33065:SF88">
    <property type="entry name" value="OS11G0104220 PROTEIN"/>
    <property type="match status" value="1"/>
</dbReference>
<protein>
    <recommendedName>
        <fullName evidence="3">rRNA N-glycosylase</fullName>
        <ecNumber evidence="3">3.2.2.22</ecNumber>
    </recommendedName>
</protein>
<dbReference type="GO" id="GO:0030598">
    <property type="term" value="F:rRNA N-glycosylase activity"/>
    <property type="evidence" value="ECO:0007669"/>
    <property type="project" value="UniProtKB-EC"/>
</dbReference>
<dbReference type="AlphaFoldDB" id="A0A9Q1Q9F2"/>
<evidence type="ECO:0000313" key="10">
    <source>
        <dbReference type="EMBL" id="KAJ8433349.1"/>
    </source>
</evidence>
<evidence type="ECO:0000259" key="9">
    <source>
        <dbReference type="Pfam" id="PF20241"/>
    </source>
</evidence>
<dbReference type="Proteomes" id="UP001153076">
    <property type="component" value="Unassembled WGS sequence"/>
</dbReference>
<evidence type="ECO:0000256" key="4">
    <source>
        <dbReference type="ARBA" id="ARBA00022656"/>
    </source>
</evidence>
<name>A0A9Q1Q9F2_9CARY</name>
<comment type="similarity">
    <text evidence="2">Belongs to the ribosome-inactivating protein family. Type 1 RIP subfamily.</text>
</comment>
<comment type="caution">
    <text evidence="10">The sequence shown here is derived from an EMBL/GenBank/DDBJ whole genome shotgun (WGS) entry which is preliminary data.</text>
</comment>
<dbReference type="EMBL" id="JAKOGI010000546">
    <property type="protein sequence ID" value="KAJ8433349.1"/>
    <property type="molecule type" value="Genomic_DNA"/>
</dbReference>
<dbReference type="PANTHER" id="PTHR33065">
    <property type="entry name" value="OS07G0486400 PROTEIN"/>
    <property type="match status" value="1"/>
</dbReference>
<keyword evidence="4 8" id="KW-0800">Toxin</keyword>
<dbReference type="Pfam" id="PF20241">
    <property type="entry name" value="DUF6598"/>
    <property type="match status" value="1"/>
</dbReference>
<reference evidence="10" key="1">
    <citation type="submission" date="2022-04" db="EMBL/GenBank/DDBJ databases">
        <title>Carnegiea gigantea Genome sequencing and assembly v2.</title>
        <authorList>
            <person name="Copetti D."/>
            <person name="Sanderson M.J."/>
            <person name="Burquez A."/>
            <person name="Wojciechowski M.F."/>
        </authorList>
    </citation>
    <scope>NUCLEOTIDE SEQUENCE</scope>
    <source>
        <strain evidence="10">SGP5-SGP5p</strain>
        <tissue evidence="10">Aerial part</tissue>
    </source>
</reference>
<evidence type="ECO:0000256" key="3">
    <source>
        <dbReference type="ARBA" id="ARBA00012001"/>
    </source>
</evidence>
<evidence type="ECO:0000256" key="1">
    <source>
        <dbReference type="ARBA" id="ARBA00000237"/>
    </source>
</evidence>
<organism evidence="10 11">
    <name type="scientific">Carnegiea gigantea</name>
    <dbReference type="NCBI Taxonomy" id="171969"/>
    <lineage>
        <taxon>Eukaryota</taxon>
        <taxon>Viridiplantae</taxon>
        <taxon>Streptophyta</taxon>
        <taxon>Embryophyta</taxon>
        <taxon>Tracheophyta</taxon>
        <taxon>Spermatophyta</taxon>
        <taxon>Magnoliopsida</taxon>
        <taxon>eudicotyledons</taxon>
        <taxon>Gunneridae</taxon>
        <taxon>Pentapetalae</taxon>
        <taxon>Caryophyllales</taxon>
        <taxon>Cactineae</taxon>
        <taxon>Cactaceae</taxon>
        <taxon>Cactoideae</taxon>
        <taxon>Echinocereeae</taxon>
        <taxon>Carnegiea</taxon>
    </lineage>
</organism>
<evidence type="ECO:0000313" key="11">
    <source>
        <dbReference type="Proteomes" id="UP001153076"/>
    </source>
</evidence>
<dbReference type="SUPFAM" id="SSF56371">
    <property type="entry name" value="Ribosome inactivating proteins (RIP)"/>
    <property type="match status" value="1"/>
</dbReference>
<evidence type="ECO:0000256" key="7">
    <source>
        <dbReference type="ARBA" id="ARBA00023193"/>
    </source>
</evidence>
<dbReference type="InterPro" id="IPR001574">
    <property type="entry name" value="Ribosome_inactivat_prot"/>
</dbReference>
<evidence type="ECO:0000256" key="8">
    <source>
        <dbReference type="RuleBase" id="RU004915"/>
    </source>
</evidence>
<comment type="catalytic activity">
    <reaction evidence="1 8">
        <text>Endohydrolysis of the N-glycosidic bond at one specific adenosine on the 28S rRNA.</text>
        <dbReference type="EC" id="3.2.2.22"/>
    </reaction>
</comment>
<keyword evidence="7 8" id="KW-0652">Protein synthesis inhibitor</keyword>
<keyword evidence="11" id="KW-1185">Reference proteome</keyword>
<dbReference type="GO" id="GO:0006952">
    <property type="term" value="P:defense response"/>
    <property type="evidence" value="ECO:0007669"/>
    <property type="project" value="UniProtKB-KW"/>
</dbReference>
<dbReference type="Gene3D" id="3.40.420.10">
    <property type="entry name" value="Ricin (A subunit), domain 1"/>
    <property type="match status" value="1"/>
</dbReference>
<dbReference type="GO" id="GO:0090729">
    <property type="term" value="F:toxin activity"/>
    <property type="evidence" value="ECO:0007669"/>
    <property type="project" value="UniProtKB-KW"/>
</dbReference>
<keyword evidence="6 8" id="KW-0611">Plant defense</keyword>